<comment type="function">
    <text evidence="10">Component of the F(0) channel, it forms part of the peripheral stalk, linking F(1) to F(0). The b'-subunit is a diverged and duplicated form of b found in plants and photosynthetic bacteria.</text>
</comment>
<comment type="subcellular location">
    <subcellularLocation>
        <location evidence="12">Cell membrane</location>
        <topology evidence="12">Single-pass membrane protein</topology>
    </subcellularLocation>
    <subcellularLocation>
        <location evidence="11">Endomembrane system</location>
        <topology evidence="11">Single-pass membrane protein</topology>
    </subcellularLocation>
</comment>
<dbReference type="GO" id="GO:0045259">
    <property type="term" value="C:proton-transporting ATP synthase complex"/>
    <property type="evidence" value="ECO:0007669"/>
    <property type="project" value="UniProtKB-KW"/>
</dbReference>
<keyword evidence="5 12" id="KW-1133">Transmembrane helix</keyword>
<dbReference type="NCBIfam" id="NF011045">
    <property type="entry name" value="PRK14475.1"/>
    <property type="match status" value="1"/>
</dbReference>
<evidence type="ECO:0000256" key="3">
    <source>
        <dbReference type="ARBA" id="ARBA00022692"/>
    </source>
</evidence>
<comment type="function">
    <text evidence="9 12">F(1)F(0) ATP synthase produces ATP from ADP in the presence of a proton or sodium gradient. F-type ATPases consist of two structural domains, F(1) containing the extramembraneous catalytic core and F(0) containing the membrane proton channel, linked together by a central stalk and a peripheral stalk. During catalysis, ATP synthesis in the catalytic domain of F(1) is coupled via a rotary mechanism of the central stalk subunits to proton translocation.</text>
</comment>
<dbReference type="Proteomes" id="UP000247763">
    <property type="component" value="Chromosome"/>
</dbReference>
<evidence type="ECO:0000313" key="16">
    <source>
        <dbReference type="Proteomes" id="UP000247763"/>
    </source>
</evidence>
<dbReference type="InterPro" id="IPR002146">
    <property type="entry name" value="ATP_synth_b/b'su_bac/chlpt"/>
</dbReference>
<feature type="transmembrane region" description="Helical" evidence="12">
    <location>
        <begin position="15"/>
        <end position="32"/>
    </location>
</feature>
<evidence type="ECO:0000256" key="6">
    <source>
        <dbReference type="ARBA" id="ARBA00023065"/>
    </source>
</evidence>
<evidence type="ECO:0000256" key="13">
    <source>
        <dbReference type="RuleBase" id="RU003848"/>
    </source>
</evidence>
<keyword evidence="4 12" id="KW-0375">Hydrogen ion transport</keyword>
<evidence type="ECO:0000256" key="14">
    <source>
        <dbReference type="SAM" id="Coils"/>
    </source>
</evidence>
<evidence type="ECO:0000256" key="9">
    <source>
        <dbReference type="ARBA" id="ARBA00025198"/>
    </source>
</evidence>
<organism evidence="15 16">
    <name type="scientific">Phenylobacterium parvum</name>
    <dbReference type="NCBI Taxonomy" id="2201350"/>
    <lineage>
        <taxon>Bacteria</taxon>
        <taxon>Pseudomonadati</taxon>
        <taxon>Pseudomonadota</taxon>
        <taxon>Alphaproteobacteria</taxon>
        <taxon>Caulobacterales</taxon>
        <taxon>Caulobacteraceae</taxon>
        <taxon>Phenylobacterium</taxon>
    </lineage>
</organism>
<keyword evidence="1 12" id="KW-0813">Transport</keyword>
<evidence type="ECO:0000256" key="1">
    <source>
        <dbReference type="ARBA" id="ARBA00022448"/>
    </source>
</evidence>
<keyword evidence="6 12" id="KW-0406">Ion transport</keyword>
<evidence type="ECO:0000256" key="5">
    <source>
        <dbReference type="ARBA" id="ARBA00022989"/>
    </source>
</evidence>
<evidence type="ECO:0000256" key="12">
    <source>
        <dbReference type="HAMAP-Rule" id="MF_01398"/>
    </source>
</evidence>
<evidence type="ECO:0000313" key="15">
    <source>
        <dbReference type="EMBL" id="AWM76727.1"/>
    </source>
</evidence>
<evidence type="ECO:0000256" key="11">
    <source>
        <dbReference type="ARBA" id="ARBA00037847"/>
    </source>
</evidence>
<dbReference type="HAMAP" id="MF_01398">
    <property type="entry name" value="ATP_synth_b_bprime"/>
    <property type="match status" value="1"/>
</dbReference>
<accession>A0A2Z3HM11</accession>
<dbReference type="AlphaFoldDB" id="A0A2Z3HM11"/>
<keyword evidence="8 12" id="KW-0066">ATP synthesis</keyword>
<keyword evidence="12" id="KW-1003">Cell membrane</keyword>
<evidence type="ECO:0000256" key="4">
    <source>
        <dbReference type="ARBA" id="ARBA00022781"/>
    </source>
</evidence>
<dbReference type="GO" id="GO:0046933">
    <property type="term" value="F:proton-transporting ATP synthase activity, rotational mechanism"/>
    <property type="evidence" value="ECO:0007669"/>
    <property type="project" value="UniProtKB-UniRule"/>
</dbReference>
<dbReference type="EMBL" id="CP029479">
    <property type="protein sequence ID" value="AWM76727.1"/>
    <property type="molecule type" value="Genomic_DNA"/>
</dbReference>
<keyword evidence="14" id="KW-0175">Coiled coil</keyword>
<dbReference type="GO" id="GO:0012505">
    <property type="term" value="C:endomembrane system"/>
    <property type="evidence" value="ECO:0007669"/>
    <property type="project" value="UniProtKB-SubCell"/>
</dbReference>
<dbReference type="RefSeq" id="WP_110449296.1">
    <property type="nucleotide sequence ID" value="NZ_CP029479.1"/>
</dbReference>
<dbReference type="GO" id="GO:0005886">
    <property type="term" value="C:plasma membrane"/>
    <property type="evidence" value="ECO:0007669"/>
    <property type="project" value="UniProtKB-SubCell"/>
</dbReference>
<keyword evidence="16" id="KW-1185">Reference proteome</keyword>
<reference evidence="16" key="1">
    <citation type="submission" date="2018-05" db="EMBL/GenBank/DDBJ databases">
        <title>Genome sequencing of Phenylobacterium sp. HYN0004.</title>
        <authorList>
            <person name="Yi H."/>
            <person name="Baek C."/>
        </authorList>
    </citation>
    <scope>NUCLEOTIDE SEQUENCE [LARGE SCALE GENOMIC DNA]</scope>
    <source>
        <strain evidence="16">HYN0004</strain>
    </source>
</reference>
<keyword evidence="7 12" id="KW-0472">Membrane</keyword>
<comment type="similarity">
    <text evidence="12 13">Belongs to the ATPase B chain family.</text>
</comment>
<gene>
    <name evidence="12" type="primary">atpF</name>
    <name evidence="15" type="ORF">HYN04_02490</name>
</gene>
<dbReference type="CDD" id="cd06503">
    <property type="entry name" value="ATP-synt_Fo_b"/>
    <property type="match status" value="1"/>
</dbReference>
<evidence type="ECO:0000256" key="7">
    <source>
        <dbReference type="ARBA" id="ARBA00023136"/>
    </source>
</evidence>
<name>A0A2Z3HM11_9CAUL</name>
<dbReference type="OrthoDB" id="7210836at2"/>
<dbReference type="KEGG" id="phb:HYN04_02490"/>
<keyword evidence="2 12" id="KW-0138">CF(0)</keyword>
<comment type="subunit">
    <text evidence="12">F-type ATPases have 2 components, F(1) - the catalytic core - and F(0) - the membrane proton channel. F(1) has five subunits: alpha(3), beta(3), gamma(1), delta(1), epsilon(1). F(0) has three main subunits: a(1), b(2) and c(10-14). The alpha and beta chains form an alternating ring which encloses part of the gamma chain. F(1) is attached to F(0) by a central stalk formed by the gamma and epsilon chains, while a peripheral stalk is formed by the delta and b chains.</text>
</comment>
<keyword evidence="3 12" id="KW-0812">Transmembrane</keyword>
<dbReference type="Pfam" id="PF00430">
    <property type="entry name" value="ATP-synt_B"/>
    <property type="match status" value="1"/>
</dbReference>
<proteinExistence type="inferred from homology"/>
<sequence>MNPFHISFDPSKPEFWIAVGLLIFLGIVVFVAKAPHMVAGQLDAKRDAIQNDLDEAARIRAEAERLLAELKAERAEAEKQVRDMLAAAEEQARAYEADAKARLEESLARRQQLAERKIANAEAQAEAEVRAAAVDFAARMAEQVLADRLSGAKSDPLVDRAIPLIAEKLA</sequence>
<feature type="coiled-coil region" evidence="14">
    <location>
        <begin position="46"/>
        <end position="131"/>
    </location>
</feature>
<protein>
    <recommendedName>
        <fullName evidence="12">ATP synthase subunit b</fullName>
    </recommendedName>
    <alternativeName>
        <fullName evidence="12">ATP synthase F(0) sector subunit b</fullName>
    </alternativeName>
    <alternativeName>
        <fullName evidence="12">ATPase subunit I</fullName>
    </alternativeName>
    <alternativeName>
        <fullName evidence="12">F-type ATPase subunit b</fullName>
        <shortName evidence="12">F-ATPase subunit b</shortName>
    </alternativeName>
</protein>
<evidence type="ECO:0000256" key="2">
    <source>
        <dbReference type="ARBA" id="ARBA00022547"/>
    </source>
</evidence>
<evidence type="ECO:0000256" key="8">
    <source>
        <dbReference type="ARBA" id="ARBA00023310"/>
    </source>
</evidence>
<evidence type="ECO:0000256" key="10">
    <source>
        <dbReference type="ARBA" id="ARBA00025614"/>
    </source>
</evidence>